<feature type="compositionally biased region" description="Polar residues" evidence="1">
    <location>
        <begin position="153"/>
        <end position="163"/>
    </location>
</feature>
<keyword evidence="4" id="KW-1185">Reference proteome</keyword>
<feature type="region of interest" description="Disordered" evidence="1">
    <location>
        <begin position="137"/>
        <end position="163"/>
    </location>
</feature>
<dbReference type="PROSITE" id="PS50995">
    <property type="entry name" value="HTH_MARR_2"/>
    <property type="match status" value="1"/>
</dbReference>
<dbReference type="Gene3D" id="1.10.10.10">
    <property type="entry name" value="Winged helix-like DNA-binding domain superfamily/Winged helix DNA-binding domain"/>
    <property type="match status" value="1"/>
</dbReference>
<dbReference type="EMBL" id="JBHRZH010000056">
    <property type="protein sequence ID" value="MFC3766663.1"/>
    <property type="molecule type" value="Genomic_DNA"/>
</dbReference>
<dbReference type="InterPro" id="IPR039422">
    <property type="entry name" value="MarR/SlyA-like"/>
</dbReference>
<dbReference type="PANTHER" id="PTHR33164:SF43">
    <property type="entry name" value="HTH-TYPE TRANSCRIPTIONAL REPRESSOR YETL"/>
    <property type="match status" value="1"/>
</dbReference>
<sequence>MTEPTGRRFGLLRVAFDQALAAILEQVGPRHPDLRQAHVQIFRYGGIDGSNAGELAAHAGMTKQSMHELVTHLERAGYLQRRPDPSDTRVRTVRLTAKGRRLEQELHEAIATVLEDWERRIGKRRFDQLWTTLQELTGEHGELPGPAEIRAASRTSGGRTAPR</sequence>
<dbReference type="InterPro" id="IPR000835">
    <property type="entry name" value="HTH_MarR-typ"/>
</dbReference>
<accession>A0ABV7YP60</accession>
<dbReference type="InterPro" id="IPR036388">
    <property type="entry name" value="WH-like_DNA-bd_sf"/>
</dbReference>
<dbReference type="SUPFAM" id="SSF46785">
    <property type="entry name" value="Winged helix' DNA-binding domain"/>
    <property type="match status" value="1"/>
</dbReference>
<dbReference type="InterPro" id="IPR036390">
    <property type="entry name" value="WH_DNA-bd_sf"/>
</dbReference>
<gene>
    <name evidence="3" type="ORF">ACFOUW_37950</name>
</gene>
<dbReference type="Proteomes" id="UP001595699">
    <property type="component" value="Unassembled WGS sequence"/>
</dbReference>
<dbReference type="Pfam" id="PF12802">
    <property type="entry name" value="MarR_2"/>
    <property type="match status" value="1"/>
</dbReference>
<dbReference type="RefSeq" id="WP_205118249.1">
    <property type="nucleotide sequence ID" value="NZ_JAFBCM010000001.1"/>
</dbReference>
<evidence type="ECO:0000313" key="4">
    <source>
        <dbReference type="Proteomes" id="UP001595699"/>
    </source>
</evidence>
<feature type="domain" description="HTH marR-type" evidence="2">
    <location>
        <begin position="1"/>
        <end position="138"/>
    </location>
</feature>
<dbReference type="PANTHER" id="PTHR33164">
    <property type="entry name" value="TRANSCRIPTIONAL REGULATOR, MARR FAMILY"/>
    <property type="match status" value="1"/>
</dbReference>
<proteinExistence type="predicted"/>
<evidence type="ECO:0000313" key="3">
    <source>
        <dbReference type="EMBL" id="MFC3766663.1"/>
    </source>
</evidence>
<protein>
    <submittedName>
        <fullName evidence="3">MarR family winged helix-turn-helix transcriptional regulator</fullName>
    </submittedName>
</protein>
<reference evidence="4" key="1">
    <citation type="journal article" date="2019" name="Int. J. Syst. Evol. Microbiol.">
        <title>The Global Catalogue of Microorganisms (GCM) 10K type strain sequencing project: providing services to taxonomists for standard genome sequencing and annotation.</title>
        <authorList>
            <consortium name="The Broad Institute Genomics Platform"/>
            <consortium name="The Broad Institute Genome Sequencing Center for Infectious Disease"/>
            <person name="Wu L."/>
            <person name="Ma J."/>
        </authorList>
    </citation>
    <scope>NUCLEOTIDE SEQUENCE [LARGE SCALE GENOMIC DNA]</scope>
    <source>
        <strain evidence="4">CGMCC 4.7241</strain>
    </source>
</reference>
<organism evidence="3 4">
    <name type="scientific">Tenggerimyces flavus</name>
    <dbReference type="NCBI Taxonomy" id="1708749"/>
    <lineage>
        <taxon>Bacteria</taxon>
        <taxon>Bacillati</taxon>
        <taxon>Actinomycetota</taxon>
        <taxon>Actinomycetes</taxon>
        <taxon>Propionibacteriales</taxon>
        <taxon>Nocardioidaceae</taxon>
        <taxon>Tenggerimyces</taxon>
    </lineage>
</organism>
<evidence type="ECO:0000256" key="1">
    <source>
        <dbReference type="SAM" id="MobiDB-lite"/>
    </source>
</evidence>
<comment type="caution">
    <text evidence="3">The sequence shown here is derived from an EMBL/GenBank/DDBJ whole genome shotgun (WGS) entry which is preliminary data.</text>
</comment>
<name>A0ABV7YP60_9ACTN</name>
<evidence type="ECO:0000259" key="2">
    <source>
        <dbReference type="PROSITE" id="PS50995"/>
    </source>
</evidence>
<dbReference type="SMART" id="SM00347">
    <property type="entry name" value="HTH_MARR"/>
    <property type="match status" value="1"/>
</dbReference>